<keyword evidence="2" id="KW-1185">Reference proteome</keyword>
<comment type="caution">
    <text evidence="1">The sequence shown here is derived from an EMBL/GenBank/DDBJ whole genome shotgun (WGS) entry which is preliminary data.</text>
</comment>
<protein>
    <submittedName>
        <fullName evidence="1">Uncharacterized protein</fullName>
    </submittedName>
</protein>
<dbReference type="NCBIfam" id="NF046077">
    <property type="entry name" value="LPS_M949_RS01915"/>
    <property type="match status" value="1"/>
</dbReference>
<dbReference type="EMBL" id="JSVC01000027">
    <property type="protein sequence ID" value="KIC92893.1"/>
    <property type="molecule type" value="Genomic_DNA"/>
</dbReference>
<proteinExistence type="predicted"/>
<accession>A0A0C1LBJ5</accession>
<sequence length="211" mass="24057">MPHIRALIIFFLIPKIGLSQFVLSKFNPDTLGKKSIISGQPIYTIKWKDKLGDNFIILTEGKEVNVDPMKAPATMNDDDVHKNKSLYAFHLVNGDSVLWKLTDFEKLCPFDVIAEFRDGSTRITDIDKNGIAETWIMYSTTCASDVSPRTLKLILHQGSNKYAIRGTSQPSTSMEDKEYGGKFVPDHSFQTLPKSFLKYAQELWSQYLYDY</sequence>
<dbReference type="RefSeq" id="WP_039143645.1">
    <property type="nucleotide sequence ID" value="NZ_JSVC01000027.1"/>
</dbReference>
<organism evidence="1 2">
    <name type="scientific">Flavihumibacter solisilvae</name>
    <dbReference type="NCBI Taxonomy" id="1349421"/>
    <lineage>
        <taxon>Bacteria</taxon>
        <taxon>Pseudomonadati</taxon>
        <taxon>Bacteroidota</taxon>
        <taxon>Chitinophagia</taxon>
        <taxon>Chitinophagales</taxon>
        <taxon>Chitinophagaceae</taxon>
        <taxon>Flavihumibacter</taxon>
    </lineage>
</organism>
<dbReference type="AlphaFoldDB" id="A0A0C1LBJ5"/>
<dbReference type="OrthoDB" id="8585774at2"/>
<reference evidence="1 2" key="1">
    <citation type="submission" date="2014-11" db="EMBL/GenBank/DDBJ databases">
        <title>Genome sequence of Flavihumibacter solisilvae 3-3.</title>
        <authorList>
            <person name="Zhou G."/>
            <person name="Li M."/>
            <person name="Wang G."/>
        </authorList>
    </citation>
    <scope>NUCLEOTIDE SEQUENCE [LARGE SCALE GENOMIC DNA]</scope>
    <source>
        <strain evidence="1 2">3-3</strain>
    </source>
</reference>
<dbReference type="InterPro" id="IPR058148">
    <property type="entry name" value="M949_RS01915-like_dom"/>
</dbReference>
<evidence type="ECO:0000313" key="1">
    <source>
        <dbReference type="EMBL" id="KIC92893.1"/>
    </source>
</evidence>
<name>A0A0C1LBJ5_9BACT</name>
<evidence type="ECO:0000313" key="2">
    <source>
        <dbReference type="Proteomes" id="UP000031408"/>
    </source>
</evidence>
<dbReference type="Proteomes" id="UP000031408">
    <property type="component" value="Unassembled WGS sequence"/>
</dbReference>
<gene>
    <name evidence="1" type="ORF">OI18_21020</name>
</gene>